<dbReference type="InterPro" id="IPR011335">
    <property type="entry name" value="Restrct_endonuc-II-like"/>
</dbReference>
<evidence type="ECO:0000256" key="3">
    <source>
        <dbReference type="ARBA" id="ARBA00022741"/>
    </source>
</evidence>
<evidence type="ECO:0000256" key="15">
    <source>
        <dbReference type="HAMAP-Rule" id="MF_01485"/>
    </source>
</evidence>
<evidence type="ECO:0000256" key="13">
    <source>
        <dbReference type="ARBA" id="ARBA00034617"/>
    </source>
</evidence>
<dbReference type="RefSeq" id="WP_284297242.1">
    <property type="nucleotide sequence ID" value="NZ_BSSV01000003.1"/>
</dbReference>
<evidence type="ECO:0000256" key="4">
    <source>
        <dbReference type="ARBA" id="ARBA00022763"/>
    </source>
</evidence>
<gene>
    <name evidence="15 19" type="primary">recB</name>
    <name evidence="19" type="ORF">tloyanaT_15320</name>
</gene>
<keyword evidence="10 15" id="KW-0238">DNA-binding</keyword>
<dbReference type="PROSITE" id="PS51198">
    <property type="entry name" value="UVRD_HELICASE_ATP_BIND"/>
    <property type="match status" value="1"/>
</dbReference>
<keyword evidence="6 15" id="KW-0347">Helicase</keyword>
<dbReference type="PROSITE" id="PS51217">
    <property type="entry name" value="UVRD_HELICASE_CTER"/>
    <property type="match status" value="1"/>
</dbReference>
<dbReference type="InterPro" id="IPR014017">
    <property type="entry name" value="DNA_helicase_UvrD-like_C"/>
</dbReference>
<evidence type="ECO:0000259" key="18">
    <source>
        <dbReference type="PROSITE" id="PS51217"/>
    </source>
</evidence>
<feature type="binding site" evidence="15">
    <location>
        <position position="930"/>
    </location>
    <ligand>
        <name>Mg(2+)</name>
        <dbReference type="ChEBI" id="CHEBI:18420"/>
    </ligand>
</feature>
<comment type="caution">
    <text evidence="19">The sequence shown here is derived from an EMBL/GenBank/DDBJ whole genome shotgun (WGS) entry which is preliminary data.</text>
</comment>
<sequence length="1175" mass="134677">MANQLNPRPELLEAHSIPLTGMHLIEASAGTGKTYNITRLYLRLLLEKKLTVEQILVMTFTKDATQELKGRIDDTLRDALQNWSELVSQDPFYQSLAQNIDAQEAKLILKRALLFIDEAAIFTIHGFCQRVLNQYAFNAQISLDASLSPDMHTPMLQAVQDWYRKLAKTDELRFLQLAEFWNTPETFIDSFAKAILQDIPIKVIEKDELKLKFHAKLRRALEDIENAEAMLTEALIETKKGKDRETRISELKELKGWLSASIENFEHSFTTPTFAFADGRRYARSKHKTAIVEAFTQLNEVKKEQGNLAKTFAKADAYIIAKDGIAQVKALIVDEKDQQNILGFDDLVEKLAQCVANDSALALQLFSDYPVALVDEFQDTDSAQYTIINQIYGAKDDACVFMIGDPKQAIYGFRGGDVFAYLSARSQCHYQWVMDTNWRSSKGMINAYNRLFYGNSLDEAPVDVFKYNIEYLPVKPSVKAKTELICQQNFKPLQIIDFVSEDTVKQSARVDMAHWCASEIHRLLSEEQHLSAKDFAVLIRDSGEAQQIKKALDERGLASVFLSNRDNLFSSMEAKQLFNLLRGVIELENEQLYSCALTTMFLGYTHEAFLALQQNEIGWQEQKQVFEYLRDVWQGQGFMPMALSFLHDHFQIDSSQKDRVLTNILHLFELLQEASNTHRLPQELLFWFEQQLTNDAVNTEAELRLESDANLIKIVTQHGSKGLEYPVVFVPFATRYKNPLRVGSRNVSLIEYHLADGNKATSLGGDDEQKFAMVNEAHAEAVRLLYVAITRAEQRCYLLTANFEKSQLSPLGLTMALSADENLSQQLLDLSSTTDDIGYHGVEFDQIRVEEFAEDPIDVSESQASVAVFNGKIERDWWLSSFTALSRNMRHQGISAPDRDETDDAEDSSTTDLSLRFTLTKGAQAGNLLHEMLEYNSFDSPNWQETIEKNQHRYQDILSKDQISDLVSWLGEIVDTPLVNATDNPNLFTLSDIQHERTLRECEFYFPMEETKLPQLIELLTNHRKSNPNRRTTYNKRVYLPFVKQLKGMMHGFIDLVFEHEGKYYVCDYKSSHLGHQLNDYKHVNLAEHMEDHHYDLQYLIYSLALHRYLQHQLPDYQPEKHFGGIYYLYLRGMTPTTQESTGVYFREILSSELQALDDVFSGKLMASSVISEQT</sequence>
<evidence type="ECO:0000256" key="11">
    <source>
        <dbReference type="ARBA" id="ARBA00023204"/>
    </source>
</evidence>
<feature type="active site" description="For nuclease activity" evidence="15">
    <location>
        <position position="1068"/>
    </location>
</feature>
<dbReference type="Gene3D" id="3.40.50.300">
    <property type="entry name" value="P-loop containing nucleotide triphosphate hydrolases"/>
    <property type="match status" value="2"/>
</dbReference>
<keyword evidence="2 15" id="KW-0479">Metal-binding</keyword>
<feature type="region of interest" description="Nuclease activity, interacts with RecD and RecA" evidence="15">
    <location>
        <begin position="876"/>
        <end position="1175"/>
    </location>
</feature>
<keyword evidence="5 15" id="KW-0378">Hydrolase</keyword>
<feature type="domain" description="UvrD-like helicase C-terminal" evidence="18">
    <location>
        <begin position="454"/>
        <end position="722"/>
    </location>
</feature>
<evidence type="ECO:0000256" key="10">
    <source>
        <dbReference type="ARBA" id="ARBA00023125"/>
    </source>
</evidence>
<keyword evidence="11 15" id="KW-0234">DNA repair</keyword>
<feature type="domain" description="UvrD-like helicase ATP-binding" evidence="17">
    <location>
        <begin position="6"/>
        <end position="441"/>
    </location>
</feature>
<dbReference type="HAMAP" id="MF_01485">
    <property type="entry name" value="RecB"/>
    <property type="match status" value="1"/>
</dbReference>
<evidence type="ECO:0000256" key="7">
    <source>
        <dbReference type="ARBA" id="ARBA00022839"/>
    </source>
</evidence>
<dbReference type="Proteomes" id="UP001157134">
    <property type="component" value="Unassembled WGS sequence"/>
</dbReference>
<name>A0ABQ6HCS4_9GAMM</name>
<evidence type="ECO:0000256" key="16">
    <source>
        <dbReference type="PROSITE-ProRule" id="PRU00560"/>
    </source>
</evidence>
<dbReference type="PANTHER" id="PTHR11070">
    <property type="entry name" value="UVRD / RECB / PCRA DNA HELICASE FAMILY MEMBER"/>
    <property type="match status" value="1"/>
</dbReference>
<comment type="catalytic activity">
    <reaction evidence="15">
        <text>Exonucleolytic cleavage (in the presence of ATP) in either 5'- to 3'- or 3'- to 5'-direction to yield 5'-phosphooligonucleotides.</text>
        <dbReference type="EC" id="3.1.11.5"/>
    </reaction>
</comment>
<reference evidence="19 20" key="1">
    <citation type="submission" date="2023-03" db="EMBL/GenBank/DDBJ databases">
        <title>Thalassotalea loyana LMG 22536T draft genome sequence.</title>
        <authorList>
            <person name="Sawabe T."/>
        </authorList>
    </citation>
    <scope>NUCLEOTIDE SEQUENCE [LARGE SCALE GENOMIC DNA]</scope>
    <source>
        <strain evidence="19 20">LMG 22536</strain>
    </source>
</reference>
<dbReference type="InterPro" id="IPR011604">
    <property type="entry name" value="PDDEXK-like_dom_sf"/>
</dbReference>
<feature type="region of interest" description="DNA-binding and helicase activity, interacts with RecC" evidence="15">
    <location>
        <begin position="1"/>
        <end position="824"/>
    </location>
</feature>
<keyword evidence="7 15" id="KW-0269">Exonuclease</keyword>
<organism evidence="19 20">
    <name type="scientific">Thalassotalea loyana</name>
    <dbReference type="NCBI Taxonomy" id="280483"/>
    <lineage>
        <taxon>Bacteria</taxon>
        <taxon>Pseudomonadati</taxon>
        <taxon>Pseudomonadota</taxon>
        <taxon>Gammaproteobacteria</taxon>
        <taxon>Alteromonadales</taxon>
        <taxon>Colwelliaceae</taxon>
        <taxon>Thalassotalea</taxon>
    </lineage>
</organism>
<feature type="binding site" evidence="15">
    <location>
        <position position="1068"/>
    </location>
    <ligand>
        <name>Mg(2+)</name>
        <dbReference type="ChEBI" id="CHEBI:18420"/>
    </ligand>
</feature>
<dbReference type="InterPro" id="IPR027417">
    <property type="entry name" value="P-loop_NTPase"/>
</dbReference>
<keyword evidence="4 15" id="KW-0227">DNA damage</keyword>
<comment type="similarity">
    <text evidence="15">Belongs to the helicase family. UvrD subfamily.</text>
</comment>
<evidence type="ECO:0000256" key="12">
    <source>
        <dbReference type="ARBA" id="ARBA00023235"/>
    </source>
</evidence>
<comment type="miscellaneous">
    <text evidence="15">In the RecBCD complex, RecB has a slow 3'-5' helicase, an exonuclease activity and loads RecA onto ssDNA, RecD has a fast 5'-3' helicase activity, while RecC stimulates the ATPase and processivity of the RecB helicase and contributes to recognition of the Chi site.</text>
</comment>
<dbReference type="InterPro" id="IPR038726">
    <property type="entry name" value="PDDEXK_AddAB-type"/>
</dbReference>
<evidence type="ECO:0000256" key="14">
    <source>
        <dbReference type="ARBA" id="ARBA00048988"/>
    </source>
</evidence>
<comment type="subunit">
    <text evidence="15">Heterotrimer of RecB, RecC and RecD. All subunits contribute to DNA-binding. Interacts with RecA.</text>
</comment>
<evidence type="ECO:0000256" key="6">
    <source>
        <dbReference type="ARBA" id="ARBA00022806"/>
    </source>
</evidence>
<evidence type="ECO:0000256" key="2">
    <source>
        <dbReference type="ARBA" id="ARBA00022723"/>
    </source>
</evidence>
<evidence type="ECO:0000313" key="20">
    <source>
        <dbReference type="Proteomes" id="UP001157134"/>
    </source>
</evidence>
<protein>
    <recommendedName>
        <fullName evidence="15">RecBCD enzyme subunit RecB</fullName>
        <ecNumber evidence="15">3.1.11.5</ecNumber>
        <ecNumber evidence="15">5.6.2.4</ecNumber>
    </recommendedName>
    <alternativeName>
        <fullName evidence="15">DNA 3'-5' helicase subunit RecB</fullName>
    </alternativeName>
    <alternativeName>
        <fullName evidence="15">Exonuclease V subunit RecB</fullName>
        <shortName evidence="15">ExoV subunit RecB</shortName>
    </alternativeName>
    <alternativeName>
        <fullName evidence="15">Helicase/nuclease RecBCD subunit RecB</fullName>
    </alternativeName>
</protein>
<dbReference type="SUPFAM" id="SSF52540">
    <property type="entry name" value="P-loop containing nucleoside triphosphate hydrolases"/>
    <property type="match status" value="1"/>
</dbReference>
<dbReference type="Pfam" id="PF00580">
    <property type="entry name" value="UvrD-helicase"/>
    <property type="match status" value="1"/>
</dbReference>
<dbReference type="EMBL" id="BSSV01000003">
    <property type="protein sequence ID" value="GLX85280.1"/>
    <property type="molecule type" value="Genomic_DNA"/>
</dbReference>
<dbReference type="Pfam" id="PF13361">
    <property type="entry name" value="UvrD_C"/>
    <property type="match status" value="2"/>
</dbReference>
<keyword evidence="12 15" id="KW-0413">Isomerase</keyword>
<keyword evidence="9 15" id="KW-0460">Magnesium</keyword>
<comment type="catalytic activity">
    <reaction evidence="13 15">
        <text>Couples ATP hydrolysis with the unwinding of duplex DNA by translocating in the 3'-5' direction.</text>
        <dbReference type="EC" id="5.6.2.4"/>
    </reaction>
</comment>
<accession>A0ABQ6HCS4</accession>
<comment type="domain">
    <text evidence="15">The N-terminal DNA-binding domain is a ssDNA-dependent ATPase and has ATP-dependent 3'-5' helicase function. This domain interacts with RecC.</text>
</comment>
<evidence type="ECO:0000256" key="5">
    <source>
        <dbReference type="ARBA" id="ARBA00022801"/>
    </source>
</evidence>
<keyword evidence="3 15" id="KW-0547">Nucleotide-binding</keyword>
<dbReference type="PANTHER" id="PTHR11070:SF23">
    <property type="entry name" value="RECBCD ENZYME SUBUNIT RECB"/>
    <property type="match status" value="1"/>
</dbReference>
<comment type="function">
    <text evidence="15">A helicase/nuclease that prepares dsDNA breaks (DSB) for recombinational DNA repair. Binds to DSBs and unwinds DNA via a highly rapid and processive ATP-dependent bidirectional helicase activity. Unwinds dsDNA until it encounters a Chi (crossover hotspot instigator) sequence from the 3' direction. Cuts ssDNA a few nucleotides 3' to the Chi site. The properties and activities of the enzyme are changed at Chi. The Chi-altered holoenzyme produces a long 3'-ssDNA overhang and facilitates RecA-binding to the ssDNA for homologous DNA recombination and repair. Holoenzyme degrades any linearized DNA that is unable to undergo homologous recombination. In the holoenzyme this subunit contributes ATPase, 3'-5' helicase, exonuclease activity and loads RecA onto ssDNA.</text>
</comment>
<dbReference type="Pfam" id="PF12705">
    <property type="entry name" value="PDDEXK_1"/>
    <property type="match status" value="1"/>
</dbReference>
<dbReference type="EC" id="5.6.2.4" evidence="15"/>
<dbReference type="CDD" id="cd22352">
    <property type="entry name" value="RecB_C-like"/>
    <property type="match status" value="1"/>
</dbReference>
<evidence type="ECO:0000313" key="19">
    <source>
        <dbReference type="EMBL" id="GLX85280.1"/>
    </source>
</evidence>
<dbReference type="InterPro" id="IPR014016">
    <property type="entry name" value="UvrD-like_ATP-bd"/>
</dbReference>
<comment type="catalytic activity">
    <reaction evidence="14 15">
        <text>ATP + H2O = ADP + phosphate + H(+)</text>
        <dbReference type="Rhea" id="RHEA:13065"/>
        <dbReference type="ChEBI" id="CHEBI:15377"/>
        <dbReference type="ChEBI" id="CHEBI:15378"/>
        <dbReference type="ChEBI" id="CHEBI:30616"/>
        <dbReference type="ChEBI" id="CHEBI:43474"/>
        <dbReference type="ChEBI" id="CHEBI:456216"/>
        <dbReference type="EC" id="5.6.2.4"/>
    </reaction>
</comment>
<evidence type="ECO:0000256" key="1">
    <source>
        <dbReference type="ARBA" id="ARBA00022722"/>
    </source>
</evidence>
<dbReference type="Gene3D" id="1.10.3170.10">
    <property type="entry name" value="Recbcd, chain B, domain 2"/>
    <property type="match status" value="1"/>
</dbReference>
<evidence type="ECO:0000259" key="17">
    <source>
        <dbReference type="PROSITE" id="PS51198"/>
    </source>
</evidence>
<proteinExistence type="inferred from homology"/>
<dbReference type="SUPFAM" id="SSF52980">
    <property type="entry name" value="Restriction endonuclease-like"/>
    <property type="match status" value="1"/>
</dbReference>
<feature type="binding site" evidence="15">
    <location>
        <position position="1055"/>
    </location>
    <ligand>
        <name>Mg(2+)</name>
        <dbReference type="ChEBI" id="CHEBI:18420"/>
    </ligand>
</feature>
<evidence type="ECO:0000256" key="9">
    <source>
        <dbReference type="ARBA" id="ARBA00022842"/>
    </source>
</evidence>
<dbReference type="EC" id="3.1.11.5" evidence="15"/>
<dbReference type="InterPro" id="IPR000212">
    <property type="entry name" value="DNA_helicase_UvrD/REP"/>
</dbReference>
<evidence type="ECO:0000256" key="8">
    <source>
        <dbReference type="ARBA" id="ARBA00022840"/>
    </source>
</evidence>
<dbReference type="Gene3D" id="1.10.486.10">
    <property type="entry name" value="PCRA, domain 4"/>
    <property type="match status" value="1"/>
</dbReference>
<dbReference type="InterPro" id="IPR004586">
    <property type="entry name" value="RecB"/>
</dbReference>
<comment type="domain">
    <text evidence="15">The C-terminal domain has nuclease activity and interacts with RecD. It interacts with RecA, facilitating its loading onto ssDNA.</text>
</comment>
<dbReference type="NCBIfam" id="TIGR00609">
    <property type="entry name" value="recB"/>
    <property type="match status" value="1"/>
</dbReference>
<comment type="cofactor">
    <cofactor evidence="15">
        <name>Mg(2+)</name>
        <dbReference type="ChEBI" id="CHEBI:18420"/>
    </cofactor>
    <text evidence="15">Binds 1 Mg(2+) ion per subunit.</text>
</comment>
<keyword evidence="8 15" id="KW-0067">ATP-binding</keyword>
<keyword evidence="1 15" id="KW-0540">Nuclease</keyword>
<keyword evidence="20" id="KW-1185">Reference proteome</keyword>
<dbReference type="Gene3D" id="3.90.320.10">
    <property type="match status" value="1"/>
</dbReference>
<feature type="binding site" evidence="16">
    <location>
        <begin position="27"/>
        <end position="34"/>
    </location>
    <ligand>
        <name>ATP</name>
        <dbReference type="ChEBI" id="CHEBI:30616"/>
    </ligand>
</feature>